<comment type="caution">
    <text evidence="2">The sequence shown here is derived from an EMBL/GenBank/DDBJ whole genome shotgun (WGS) entry which is preliminary data.</text>
</comment>
<gene>
    <name evidence="2" type="ORF">N5K24_15270</name>
</gene>
<dbReference type="InterPro" id="IPR001509">
    <property type="entry name" value="Epimerase_deHydtase"/>
</dbReference>
<evidence type="ECO:0000259" key="1">
    <source>
        <dbReference type="Pfam" id="PF01370"/>
    </source>
</evidence>
<dbReference type="InterPro" id="IPR036291">
    <property type="entry name" value="NAD(P)-bd_dom_sf"/>
</dbReference>
<dbReference type="EMBL" id="JAOCKG010000005">
    <property type="protein sequence ID" value="MDH2051763.1"/>
    <property type="molecule type" value="Genomic_DNA"/>
</dbReference>
<name>A0AA42WAM0_9BURK</name>
<dbReference type="Proteomes" id="UP001161276">
    <property type="component" value="Unassembled WGS sequence"/>
</dbReference>
<dbReference type="SUPFAM" id="SSF51735">
    <property type="entry name" value="NAD(P)-binding Rossmann-fold domains"/>
    <property type="match status" value="1"/>
</dbReference>
<dbReference type="Pfam" id="PF01370">
    <property type="entry name" value="Epimerase"/>
    <property type="match status" value="1"/>
</dbReference>
<dbReference type="GO" id="GO:0005737">
    <property type="term" value="C:cytoplasm"/>
    <property type="evidence" value="ECO:0007669"/>
    <property type="project" value="TreeGrafter"/>
</dbReference>
<dbReference type="AlphaFoldDB" id="A0AA42WAM0"/>
<evidence type="ECO:0000313" key="2">
    <source>
        <dbReference type="EMBL" id="MDH2051763.1"/>
    </source>
</evidence>
<feature type="domain" description="NAD-dependent epimerase/dehydratase" evidence="1">
    <location>
        <begin position="3"/>
        <end position="210"/>
    </location>
</feature>
<sequence length="297" mass="30827">MKIFITGASGFIGGAVAATLAKAGHAVRGLIRDPSRADELRAFGIEPVLGTLDDSALLQEESRAADAVINAADSDHGGAVDAMLEALRGSGKRFIHTSGSSLVADNALGEPSEARFDETTPITPVPEKAARIAINDRILAAAPGVHGVVLCHSLIYGNALGPRAQSVQIPPLVAQAQASGIARHVGRGLNRWSNVHIADVAALYVLALSEAPAGSFYFVENGEASFSDLVGAIADRLGLGAAQPWPAADAIACWGKDLGAYALGSNSRVSADKARKELGWAPQHASVLDWIECEMRL</sequence>
<protein>
    <submittedName>
        <fullName evidence="2">NAD-dependent epimerase/dehydratase family protein</fullName>
    </submittedName>
</protein>
<dbReference type="InterPro" id="IPR051783">
    <property type="entry name" value="NAD(P)-dependent_oxidoreduct"/>
</dbReference>
<dbReference type="Gene3D" id="3.40.50.720">
    <property type="entry name" value="NAD(P)-binding Rossmann-like Domain"/>
    <property type="match status" value="1"/>
</dbReference>
<dbReference type="PANTHER" id="PTHR48079:SF6">
    <property type="entry name" value="NAD(P)-BINDING DOMAIN-CONTAINING PROTEIN-RELATED"/>
    <property type="match status" value="1"/>
</dbReference>
<dbReference type="RefSeq" id="WP_280027304.1">
    <property type="nucleotide sequence ID" value="NZ_CBDEUO010000024.1"/>
</dbReference>
<proteinExistence type="predicted"/>
<reference evidence="2" key="1">
    <citation type="submission" date="2022-09" db="EMBL/GenBank/DDBJ databases">
        <title>Intensive care unit water sources are persistently colonized with multi-drug resistant bacteria and are the site of extensive horizontal gene transfer of antibiotic resistance genes.</title>
        <authorList>
            <person name="Diorio-Toth L."/>
        </authorList>
    </citation>
    <scope>NUCLEOTIDE SEQUENCE</scope>
    <source>
        <strain evidence="2">GD03676</strain>
    </source>
</reference>
<accession>A0AA42WAM0</accession>
<dbReference type="GO" id="GO:0004029">
    <property type="term" value="F:aldehyde dehydrogenase (NAD+) activity"/>
    <property type="evidence" value="ECO:0007669"/>
    <property type="project" value="TreeGrafter"/>
</dbReference>
<dbReference type="PANTHER" id="PTHR48079">
    <property type="entry name" value="PROTEIN YEEZ"/>
    <property type="match status" value="1"/>
</dbReference>
<evidence type="ECO:0000313" key="3">
    <source>
        <dbReference type="Proteomes" id="UP001161276"/>
    </source>
</evidence>
<organism evidence="2 3">
    <name type="scientific">Achromobacter marplatensis</name>
    <dbReference type="NCBI Taxonomy" id="470868"/>
    <lineage>
        <taxon>Bacteria</taxon>
        <taxon>Pseudomonadati</taxon>
        <taxon>Pseudomonadota</taxon>
        <taxon>Betaproteobacteria</taxon>
        <taxon>Burkholderiales</taxon>
        <taxon>Alcaligenaceae</taxon>
        <taxon>Achromobacter</taxon>
    </lineage>
</organism>